<name>M0M046_9EURY</name>
<evidence type="ECO:0008006" key="3">
    <source>
        <dbReference type="Google" id="ProtNLM"/>
    </source>
</evidence>
<evidence type="ECO:0000313" key="1">
    <source>
        <dbReference type="EMBL" id="EMA38808.1"/>
    </source>
</evidence>
<keyword evidence="2" id="KW-1185">Reference proteome</keyword>
<dbReference type="AlphaFoldDB" id="M0M046"/>
<sequence length="45" mass="5225">MTEYYVTVGDDVVEGPFETRKEAKRRKDELSTNEVGVRYRVSARS</sequence>
<dbReference type="RefSeq" id="WP_007692799.1">
    <property type="nucleotide sequence ID" value="NZ_AJRK01000357.1"/>
</dbReference>
<dbReference type="PATRIC" id="fig|1132509.6.peg.1878"/>
<reference evidence="1 2" key="1">
    <citation type="journal article" date="2014" name="PLoS Genet.">
        <title>Phylogenetically driven sequencing of extremely halophilic archaea reveals strategies for static and dynamic osmo-response.</title>
        <authorList>
            <person name="Becker E.A."/>
            <person name="Seitzer P.M."/>
            <person name="Tritt A."/>
            <person name="Larsen D."/>
            <person name="Krusor M."/>
            <person name="Yao A.I."/>
            <person name="Wu D."/>
            <person name="Madern D."/>
            <person name="Eisen J.A."/>
            <person name="Darling A.E."/>
            <person name="Facciotti M.T."/>
        </authorList>
    </citation>
    <scope>NUCLEOTIDE SEQUENCE [LARGE SCALE GENOMIC DNA]</scope>
    <source>
        <strain evidence="1 2">100A6</strain>
    </source>
</reference>
<organism evidence="1 2">
    <name type="scientific">Halococcus hamelinensis 100A6</name>
    <dbReference type="NCBI Taxonomy" id="1132509"/>
    <lineage>
        <taxon>Archaea</taxon>
        <taxon>Methanobacteriati</taxon>
        <taxon>Methanobacteriota</taxon>
        <taxon>Stenosarchaea group</taxon>
        <taxon>Halobacteria</taxon>
        <taxon>Halobacteriales</taxon>
        <taxon>Halococcaceae</taxon>
        <taxon>Halococcus</taxon>
    </lineage>
</organism>
<protein>
    <recommendedName>
        <fullName evidence="3">SPOR domain-containing protein</fullName>
    </recommendedName>
</protein>
<evidence type="ECO:0000313" key="2">
    <source>
        <dbReference type="Proteomes" id="UP000011566"/>
    </source>
</evidence>
<gene>
    <name evidence="1" type="ORF">C447_08298</name>
</gene>
<dbReference type="EMBL" id="AOMB01000023">
    <property type="protein sequence ID" value="EMA38808.1"/>
    <property type="molecule type" value="Genomic_DNA"/>
</dbReference>
<dbReference type="Proteomes" id="UP000011566">
    <property type="component" value="Unassembled WGS sequence"/>
</dbReference>
<dbReference type="OrthoDB" id="210687at2157"/>
<comment type="caution">
    <text evidence="1">The sequence shown here is derived from an EMBL/GenBank/DDBJ whole genome shotgun (WGS) entry which is preliminary data.</text>
</comment>
<proteinExistence type="predicted"/>
<accession>M0M046</accession>